<dbReference type="InterPro" id="IPR016181">
    <property type="entry name" value="Acyl_CoA_acyltransferase"/>
</dbReference>
<keyword evidence="3" id="KW-1185">Reference proteome</keyword>
<dbReference type="EMBL" id="CP109083">
    <property type="protein sequence ID" value="WSB10526.1"/>
    <property type="molecule type" value="Genomic_DNA"/>
</dbReference>
<sequence length="382" mass="41547">MTTAETTQVVRADGLDAAGPYWDGLPHNLFSSANWLRTGEVLGGTPARYSVVQREGLPSSAQVTWRSSGEMWVYNDPVALLRLGAAELEGHVEESAAAEVAELAAVVGQAAQELYPARISVLPSGYRPGLVVGSAHDVPLLLDDLEKDGDPTTAVMHVGEEDDRTVALLRERGYVGMAAAGNSVLEIDPAWGGLQDYAAVERRRGKRVRQEVDAFRASGATIREAGVAALGARHAELHAAHLRRYGHDATEDSSRRLISAIQQWPAGRPLVLEIVRDGTVDGFLVAYEWGGELFASMLGISPDTPYGYFNLIYYEPVRRAVEAGLSRIHFGPGTYQAKRQRGCTVRPLTSYVRVPERWEATVARLASLLDVAYRREMGALRG</sequence>
<gene>
    <name evidence="2" type="ORF">OG849_26400</name>
</gene>
<dbReference type="RefSeq" id="WP_326703388.1">
    <property type="nucleotide sequence ID" value="NZ_CP108861.1"/>
</dbReference>
<evidence type="ECO:0000313" key="3">
    <source>
        <dbReference type="Proteomes" id="UP001356428"/>
    </source>
</evidence>
<accession>A0ABZ1F281</accession>
<feature type="domain" description="BioF2-like acetyltransferase" evidence="1">
    <location>
        <begin position="204"/>
        <end position="339"/>
    </location>
</feature>
<dbReference type="InterPro" id="IPR038740">
    <property type="entry name" value="BioF2-like_GNAT_dom"/>
</dbReference>
<proteinExistence type="predicted"/>
<protein>
    <submittedName>
        <fullName evidence="2">GNAT family N-acetyltransferase</fullName>
    </submittedName>
</protein>
<evidence type="ECO:0000259" key="1">
    <source>
        <dbReference type="Pfam" id="PF13480"/>
    </source>
</evidence>
<dbReference type="Pfam" id="PF13480">
    <property type="entry name" value="Acetyltransf_6"/>
    <property type="match status" value="1"/>
</dbReference>
<name>A0ABZ1F281_9ACTN</name>
<dbReference type="SUPFAM" id="SSF55729">
    <property type="entry name" value="Acyl-CoA N-acyltransferases (Nat)"/>
    <property type="match status" value="1"/>
</dbReference>
<organism evidence="2 3">
    <name type="scientific">Streptomyces cyaneofuscatus</name>
    <dbReference type="NCBI Taxonomy" id="66883"/>
    <lineage>
        <taxon>Bacteria</taxon>
        <taxon>Bacillati</taxon>
        <taxon>Actinomycetota</taxon>
        <taxon>Actinomycetes</taxon>
        <taxon>Kitasatosporales</taxon>
        <taxon>Streptomycetaceae</taxon>
        <taxon>Streptomyces</taxon>
    </lineage>
</organism>
<dbReference type="Proteomes" id="UP001356428">
    <property type="component" value="Chromosome"/>
</dbReference>
<reference evidence="2 3" key="1">
    <citation type="submission" date="2022-10" db="EMBL/GenBank/DDBJ databases">
        <title>The complete genomes of actinobacterial strains from the NBC collection.</title>
        <authorList>
            <person name="Joergensen T.S."/>
            <person name="Alvarez Arevalo M."/>
            <person name="Sterndorff E.B."/>
            <person name="Faurdal D."/>
            <person name="Vuksanovic O."/>
            <person name="Mourched A.-S."/>
            <person name="Charusanti P."/>
            <person name="Shaw S."/>
            <person name="Blin K."/>
            <person name="Weber T."/>
        </authorList>
    </citation>
    <scope>NUCLEOTIDE SEQUENCE [LARGE SCALE GENOMIC DNA]</scope>
    <source>
        <strain evidence="2 3">NBC 01792</strain>
    </source>
</reference>
<evidence type="ECO:0000313" key="2">
    <source>
        <dbReference type="EMBL" id="WSB10526.1"/>
    </source>
</evidence>